<comment type="caution">
    <text evidence="5">The sequence shown here is derived from an EMBL/GenBank/DDBJ whole genome shotgun (WGS) entry which is preliminary data.</text>
</comment>
<reference evidence="5" key="1">
    <citation type="submission" date="2023-06" db="EMBL/GenBank/DDBJ databases">
        <title>Draft genome sequence of Nocardioides sp. SOB72.</title>
        <authorList>
            <person name="Zhang G."/>
        </authorList>
    </citation>
    <scope>NUCLEOTIDE SEQUENCE</scope>
    <source>
        <strain evidence="5">SOB72</strain>
    </source>
</reference>
<dbReference type="Pfam" id="PF01156">
    <property type="entry name" value="IU_nuc_hydro"/>
    <property type="match status" value="1"/>
</dbReference>
<dbReference type="SUPFAM" id="SSF53590">
    <property type="entry name" value="Nucleoside hydrolase"/>
    <property type="match status" value="1"/>
</dbReference>
<feature type="chain" id="PRO_5045369999" evidence="3">
    <location>
        <begin position="21"/>
        <end position="333"/>
    </location>
</feature>
<name>A0ABT8EZ28_9ACTN</name>
<sequence length="333" mass="32910">MRRAAILASAVVAAGALALAGCTAPYDDDGEAASGRLAPAVAVSDDARRVVVDTDLGGDDLVALAFLLRRPDVRVEAVTVAATGLVGCDAGPDLVADLVAALDVQPVPVGCGRASAGAGGRALPQDWRERAAAGPGLRDAAGPARPAGDAVGLLARAARAARSSGRLTVVALGPATNLADLAAERPAAYARLDAVHLMAGAVESPAVDGVVEWNAAADPAALRAVLAAGGPPVTVVPDDAVPDGTPAVVLDAPVVGGLAAVAGLPRWWDLATAAALVAPDAVEETDVEAGSWTVDDVGRLERTGPGAVRVVRALDEAALEAAYAEAFAAGADR</sequence>
<dbReference type="InterPro" id="IPR001910">
    <property type="entry name" value="Inosine/uridine_hydrolase_dom"/>
</dbReference>
<keyword evidence="1 5" id="KW-0378">Hydrolase</keyword>
<keyword evidence="3" id="KW-0732">Signal</keyword>
<evidence type="ECO:0000256" key="1">
    <source>
        <dbReference type="ARBA" id="ARBA00022801"/>
    </source>
</evidence>
<evidence type="ECO:0000256" key="3">
    <source>
        <dbReference type="SAM" id="SignalP"/>
    </source>
</evidence>
<evidence type="ECO:0000256" key="2">
    <source>
        <dbReference type="ARBA" id="ARBA00023295"/>
    </source>
</evidence>
<dbReference type="GO" id="GO:0016787">
    <property type="term" value="F:hydrolase activity"/>
    <property type="evidence" value="ECO:0007669"/>
    <property type="project" value="UniProtKB-KW"/>
</dbReference>
<keyword evidence="6" id="KW-1185">Reference proteome</keyword>
<feature type="signal peptide" evidence="3">
    <location>
        <begin position="1"/>
        <end position="20"/>
    </location>
</feature>
<dbReference type="InterPro" id="IPR036452">
    <property type="entry name" value="Ribo_hydro-like"/>
</dbReference>
<dbReference type="PANTHER" id="PTHR12304">
    <property type="entry name" value="INOSINE-URIDINE PREFERRING NUCLEOSIDE HYDROLASE"/>
    <property type="match status" value="1"/>
</dbReference>
<organism evidence="5 6">
    <name type="scientific">Nocardioides abyssi</name>
    <dbReference type="NCBI Taxonomy" id="3058370"/>
    <lineage>
        <taxon>Bacteria</taxon>
        <taxon>Bacillati</taxon>
        <taxon>Actinomycetota</taxon>
        <taxon>Actinomycetes</taxon>
        <taxon>Propionibacteriales</taxon>
        <taxon>Nocardioidaceae</taxon>
        <taxon>Nocardioides</taxon>
    </lineage>
</organism>
<dbReference type="InterPro" id="IPR023186">
    <property type="entry name" value="IUNH"/>
</dbReference>
<evidence type="ECO:0000313" key="5">
    <source>
        <dbReference type="EMBL" id="MDN4163412.1"/>
    </source>
</evidence>
<dbReference type="Proteomes" id="UP001168537">
    <property type="component" value="Unassembled WGS sequence"/>
</dbReference>
<feature type="domain" description="Inosine/uridine-preferring nucleoside hydrolase" evidence="4">
    <location>
        <begin position="50"/>
        <end position="318"/>
    </location>
</feature>
<keyword evidence="2" id="KW-0326">Glycosidase</keyword>
<accession>A0ABT8EZ28</accession>
<proteinExistence type="predicted"/>
<dbReference type="PROSITE" id="PS51257">
    <property type="entry name" value="PROKAR_LIPOPROTEIN"/>
    <property type="match status" value="1"/>
</dbReference>
<protein>
    <submittedName>
        <fullName evidence="5">Nucleoside hydrolase</fullName>
    </submittedName>
</protein>
<evidence type="ECO:0000259" key="4">
    <source>
        <dbReference type="Pfam" id="PF01156"/>
    </source>
</evidence>
<gene>
    <name evidence="5" type="ORF">QWY29_18735</name>
</gene>
<dbReference type="EMBL" id="JAUHJR010000012">
    <property type="protein sequence ID" value="MDN4163412.1"/>
    <property type="molecule type" value="Genomic_DNA"/>
</dbReference>
<dbReference type="PANTHER" id="PTHR12304:SF4">
    <property type="entry name" value="URIDINE NUCLEOSIDASE"/>
    <property type="match status" value="1"/>
</dbReference>
<evidence type="ECO:0000313" key="6">
    <source>
        <dbReference type="Proteomes" id="UP001168537"/>
    </source>
</evidence>
<dbReference type="Gene3D" id="3.90.245.10">
    <property type="entry name" value="Ribonucleoside hydrolase-like"/>
    <property type="match status" value="1"/>
</dbReference>
<dbReference type="RefSeq" id="WP_300962725.1">
    <property type="nucleotide sequence ID" value="NZ_JAUHJR010000012.1"/>
</dbReference>